<protein>
    <submittedName>
        <fullName evidence="3">Uncharacterized protein</fullName>
    </submittedName>
</protein>
<organism evidence="3 4">
    <name type="scientific">Goodea atripinnis</name>
    <dbReference type="NCBI Taxonomy" id="208336"/>
    <lineage>
        <taxon>Eukaryota</taxon>
        <taxon>Metazoa</taxon>
        <taxon>Chordata</taxon>
        <taxon>Craniata</taxon>
        <taxon>Vertebrata</taxon>
        <taxon>Euteleostomi</taxon>
        <taxon>Actinopterygii</taxon>
        <taxon>Neopterygii</taxon>
        <taxon>Teleostei</taxon>
        <taxon>Neoteleostei</taxon>
        <taxon>Acanthomorphata</taxon>
        <taxon>Ovalentaria</taxon>
        <taxon>Atherinomorphae</taxon>
        <taxon>Cyprinodontiformes</taxon>
        <taxon>Goodeidae</taxon>
        <taxon>Goodea</taxon>
    </lineage>
</organism>
<dbReference type="SMART" id="SM00365">
    <property type="entry name" value="LRR_SD22"/>
    <property type="match status" value="3"/>
</dbReference>
<dbReference type="SUPFAM" id="SSF52058">
    <property type="entry name" value="L domain-like"/>
    <property type="match status" value="1"/>
</dbReference>
<evidence type="ECO:0000256" key="1">
    <source>
        <dbReference type="ARBA" id="ARBA00022614"/>
    </source>
</evidence>
<dbReference type="Gene3D" id="3.80.10.10">
    <property type="entry name" value="Ribonuclease Inhibitor"/>
    <property type="match status" value="1"/>
</dbReference>
<keyword evidence="2" id="KW-0677">Repeat</keyword>
<evidence type="ECO:0000313" key="4">
    <source>
        <dbReference type="Proteomes" id="UP001476798"/>
    </source>
</evidence>
<gene>
    <name evidence="3" type="ORF">GOODEAATRI_023180</name>
</gene>
<dbReference type="EMBL" id="JAHRIO010002460">
    <property type="protein sequence ID" value="MEQ2159466.1"/>
    <property type="molecule type" value="Genomic_DNA"/>
</dbReference>
<evidence type="ECO:0000313" key="3">
    <source>
        <dbReference type="EMBL" id="MEQ2159466.1"/>
    </source>
</evidence>
<keyword evidence="4" id="KW-1185">Reference proteome</keyword>
<sequence length="256" mass="28733">MNLHVTQFPLFDTFKCFYMLKEHGRTFNSEMFDSELLVLCLQHLYNLVHVDLSYNSLRTLEAAHTRLGNIKTLSLAGNQLENLTGLSKLYSLVNLDLSHNQLAQLEEIRNIGALPCLEKLNLSSNPMCIIPDYRTKVLAQFGDRAAEVHHQNLCSDHFTLVHYSANIFSSLVYTCFPVIVTADGCSGPFQVCLDCKVTTEKELDTVEVLKAIQKAKEVKDRMSNSDKKVKAGRQCLHLLELISAAMKCPSGASHRS</sequence>
<dbReference type="Pfam" id="PF12799">
    <property type="entry name" value="LRR_4"/>
    <property type="match status" value="1"/>
</dbReference>
<dbReference type="InterPro" id="IPR025875">
    <property type="entry name" value="Leu-rich_rpt_4"/>
</dbReference>
<dbReference type="PANTHER" id="PTHR15454:SF35">
    <property type="entry name" value="NISCHARIN"/>
    <property type="match status" value="1"/>
</dbReference>
<dbReference type="InterPro" id="IPR032675">
    <property type="entry name" value="LRR_dom_sf"/>
</dbReference>
<proteinExistence type="predicted"/>
<dbReference type="PANTHER" id="PTHR15454">
    <property type="entry name" value="NISCHARIN RELATED"/>
    <property type="match status" value="1"/>
</dbReference>
<evidence type="ECO:0000256" key="2">
    <source>
        <dbReference type="ARBA" id="ARBA00022737"/>
    </source>
</evidence>
<keyword evidence="1" id="KW-0433">Leucine-rich repeat</keyword>
<accession>A0ABV0MK31</accession>
<dbReference type="Proteomes" id="UP001476798">
    <property type="component" value="Unassembled WGS sequence"/>
</dbReference>
<reference evidence="3 4" key="1">
    <citation type="submission" date="2021-06" db="EMBL/GenBank/DDBJ databases">
        <authorList>
            <person name="Palmer J.M."/>
        </authorList>
    </citation>
    <scope>NUCLEOTIDE SEQUENCE [LARGE SCALE GENOMIC DNA]</scope>
    <source>
        <strain evidence="3 4">GA_2019</strain>
        <tissue evidence="3">Muscle</tissue>
    </source>
</reference>
<dbReference type="InterPro" id="IPR001611">
    <property type="entry name" value="Leu-rich_rpt"/>
</dbReference>
<dbReference type="PROSITE" id="PS51450">
    <property type="entry name" value="LRR"/>
    <property type="match status" value="2"/>
</dbReference>
<comment type="caution">
    <text evidence="3">The sequence shown here is derived from an EMBL/GenBank/DDBJ whole genome shotgun (WGS) entry which is preliminary data.</text>
</comment>
<dbReference type="PRINTS" id="PR00019">
    <property type="entry name" value="LEURICHRPT"/>
</dbReference>
<name>A0ABV0MK31_9TELE</name>